<keyword evidence="2" id="KW-0479">Metal-binding</keyword>
<gene>
    <name evidence="4" type="ORF">ACFQ0P_07920</name>
</gene>
<dbReference type="Pfam" id="PF01557">
    <property type="entry name" value="FAA_hydrolase"/>
    <property type="match status" value="1"/>
</dbReference>
<dbReference type="PANTHER" id="PTHR42796:SF4">
    <property type="entry name" value="FUMARYLACETOACETATE HYDROLASE DOMAIN-CONTAINING PROTEIN 2A"/>
    <property type="match status" value="1"/>
</dbReference>
<dbReference type="EMBL" id="JBHTII010000001">
    <property type="protein sequence ID" value="MFD0790320.1"/>
    <property type="molecule type" value="Genomic_DNA"/>
</dbReference>
<keyword evidence="5" id="KW-1185">Reference proteome</keyword>
<evidence type="ECO:0000313" key="5">
    <source>
        <dbReference type="Proteomes" id="UP001597055"/>
    </source>
</evidence>
<dbReference type="SUPFAM" id="SSF56529">
    <property type="entry name" value="FAH"/>
    <property type="match status" value="1"/>
</dbReference>
<dbReference type="GO" id="GO:0016787">
    <property type="term" value="F:hydrolase activity"/>
    <property type="evidence" value="ECO:0007669"/>
    <property type="project" value="UniProtKB-KW"/>
</dbReference>
<organism evidence="4 5">
    <name type="scientific">Microbacterium insulae</name>
    <dbReference type="NCBI Taxonomy" id="483014"/>
    <lineage>
        <taxon>Bacteria</taxon>
        <taxon>Bacillati</taxon>
        <taxon>Actinomycetota</taxon>
        <taxon>Actinomycetes</taxon>
        <taxon>Micrococcales</taxon>
        <taxon>Microbacteriaceae</taxon>
        <taxon>Microbacterium</taxon>
    </lineage>
</organism>
<feature type="domain" description="Fumarylacetoacetase-like C-terminal" evidence="3">
    <location>
        <begin position="66"/>
        <end position="274"/>
    </location>
</feature>
<keyword evidence="4" id="KW-0378">Hydrolase</keyword>
<protein>
    <submittedName>
        <fullName evidence="4">Fumarylacetoacetate hydrolase family protein</fullName>
    </submittedName>
</protein>
<dbReference type="Proteomes" id="UP001597055">
    <property type="component" value="Unassembled WGS sequence"/>
</dbReference>
<sequence length="276" mass="29453">MLVDGDWALDVERASGGRFAADPSAVFSRWPEFAEWAGSVDVAADERAEVFEASELRAPSPRPRQVIGVGLNYADHAHEAGLPIPEHPVVFTKFASAVAGPDVDVRLPGSTVDWEAELVVVIGTGGRDIPESEALSRIAGYTVGQDLSERTVQWQGMPAQFSMGKSFENFAPIGPWIVTLDEFSNPNELAISATIAGLDGTETRVQDSSTAQLIFPVGELISRLSKTLELLPGDIVFTGTPPGVGAGMKPNRYLVPGEVLVTEIAGIGHITQRFSD</sequence>
<dbReference type="InterPro" id="IPR051121">
    <property type="entry name" value="FAH"/>
</dbReference>
<evidence type="ECO:0000313" key="4">
    <source>
        <dbReference type="EMBL" id="MFD0790320.1"/>
    </source>
</evidence>
<name>A0ABW3AHX6_9MICO</name>
<dbReference type="InterPro" id="IPR036663">
    <property type="entry name" value="Fumarylacetoacetase_C_sf"/>
</dbReference>
<evidence type="ECO:0000256" key="2">
    <source>
        <dbReference type="ARBA" id="ARBA00022723"/>
    </source>
</evidence>
<dbReference type="InterPro" id="IPR011234">
    <property type="entry name" value="Fumarylacetoacetase-like_C"/>
</dbReference>
<comment type="similarity">
    <text evidence="1">Belongs to the FAH family.</text>
</comment>
<evidence type="ECO:0000259" key="3">
    <source>
        <dbReference type="Pfam" id="PF01557"/>
    </source>
</evidence>
<dbReference type="PANTHER" id="PTHR42796">
    <property type="entry name" value="FUMARYLACETOACETATE HYDROLASE DOMAIN-CONTAINING PROTEIN 2A-RELATED"/>
    <property type="match status" value="1"/>
</dbReference>
<dbReference type="Gene3D" id="3.90.850.10">
    <property type="entry name" value="Fumarylacetoacetase-like, C-terminal domain"/>
    <property type="match status" value="1"/>
</dbReference>
<evidence type="ECO:0000256" key="1">
    <source>
        <dbReference type="ARBA" id="ARBA00010211"/>
    </source>
</evidence>
<proteinExistence type="inferred from homology"/>
<accession>A0ABW3AHX6</accession>
<reference evidence="5" key="1">
    <citation type="journal article" date="2019" name="Int. J. Syst. Evol. Microbiol.">
        <title>The Global Catalogue of Microorganisms (GCM) 10K type strain sequencing project: providing services to taxonomists for standard genome sequencing and annotation.</title>
        <authorList>
            <consortium name="The Broad Institute Genomics Platform"/>
            <consortium name="The Broad Institute Genome Sequencing Center for Infectious Disease"/>
            <person name="Wu L."/>
            <person name="Ma J."/>
        </authorList>
    </citation>
    <scope>NUCLEOTIDE SEQUENCE [LARGE SCALE GENOMIC DNA]</scope>
    <source>
        <strain evidence="5">CCUG 54523</strain>
    </source>
</reference>
<dbReference type="RefSeq" id="WP_378771840.1">
    <property type="nucleotide sequence ID" value="NZ_JBHTII010000001.1"/>
</dbReference>
<comment type="caution">
    <text evidence="4">The sequence shown here is derived from an EMBL/GenBank/DDBJ whole genome shotgun (WGS) entry which is preliminary data.</text>
</comment>